<feature type="compositionally biased region" description="Acidic residues" evidence="1">
    <location>
        <begin position="82"/>
        <end position="93"/>
    </location>
</feature>
<feature type="region of interest" description="Disordered" evidence="1">
    <location>
        <begin position="51"/>
        <end position="97"/>
    </location>
</feature>
<sequence length="154" mass="16632">MATRARERPWARRQGSAPPPLPSHSVPSEGLSFPTSTVLGLDVLPAERAFQLGGPAPTSSRHLCLRAPNRDSFPETSPPTLPDEEGAQDEDDETHNARCIPPLGLVALGACQDRPIVKEGQQVGVAFPVWGWEHGHPQPTQASLGMGWECPRHL</sequence>
<protein>
    <submittedName>
        <fullName evidence="2">Uncharacterized protein</fullName>
    </submittedName>
</protein>
<reference evidence="2" key="2">
    <citation type="submission" date="2025-08" db="UniProtKB">
        <authorList>
            <consortium name="Ensembl"/>
        </authorList>
    </citation>
    <scope>IDENTIFICATION</scope>
</reference>
<feature type="compositionally biased region" description="Basic and acidic residues" evidence="1">
    <location>
        <begin position="1"/>
        <end position="10"/>
    </location>
</feature>
<proteinExistence type="predicted"/>
<reference evidence="2" key="3">
    <citation type="submission" date="2025-09" db="UniProtKB">
        <authorList>
            <consortium name="Ensembl"/>
        </authorList>
    </citation>
    <scope>IDENTIFICATION</scope>
</reference>
<name>A0A8C9BK59_PHOSS</name>
<dbReference type="Ensembl" id="ENSPSNT00000013253.1">
    <property type="protein sequence ID" value="ENSPSNP00000011703.1"/>
    <property type="gene ID" value="ENSPSNG00000008655.1"/>
</dbReference>
<feature type="region of interest" description="Disordered" evidence="1">
    <location>
        <begin position="1"/>
        <end position="35"/>
    </location>
</feature>
<evidence type="ECO:0000256" key="1">
    <source>
        <dbReference type="SAM" id="MobiDB-lite"/>
    </source>
</evidence>
<dbReference type="Proteomes" id="UP000694554">
    <property type="component" value="Chromosome 1"/>
</dbReference>
<evidence type="ECO:0000313" key="2">
    <source>
        <dbReference type="Ensembl" id="ENSPSNP00000011703.1"/>
    </source>
</evidence>
<evidence type="ECO:0000313" key="3">
    <source>
        <dbReference type="Proteomes" id="UP000694554"/>
    </source>
</evidence>
<reference evidence="2" key="1">
    <citation type="submission" date="2019-08" db="EMBL/GenBank/DDBJ databases">
        <title>Phocoena sinus (Vaquita) genome, mPhoSin1, primary haplotype.</title>
        <authorList>
            <person name="Morin P."/>
            <person name="Mountcastle J."/>
            <person name="Fungtammasan C."/>
            <person name="Rhie A."/>
            <person name="Rojas-Bracho L."/>
            <person name="Smith C.R."/>
            <person name="Taylor B.L."/>
            <person name="Gulland F.M.D."/>
            <person name="Musser W."/>
            <person name="Houck M."/>
            <person name="Haase B."/>
            <person name="Paez S."/>
            <person name="Howe K."/>
            <person name="Torrance J."/>
            <person name="Formenti G."/>
            <person name="Phillippy A."/>
            <person name="Ryder O."/>
            <person name="Jarvis E.D."/>
            <person name="Fedrigo O."/>
        </authorList>
    </citation>
    <scope>NUCLEOTIDE SEQUENCE [LARGE SCALE GENOMIC DNA]</scope>
</reference>
<organism evidence="2 3">
    <name type="scientific">Phocoena sinus</name>
    <name type="common">Vaquita</name>
    <dbReference type="NCBI Taxonomy" id="42100"/>
    <lineage>
        <taxon>Eukaryota</taxon>
        <taxon>Metazoa</taxon>
        <taxon>Chordata</taxon>
        <taxon>Craniata</taxon>
        <taxon>Vertebrata</taxon>
        <taxon>Euteleostomi</taxon>
        <taxon>Mammalia</taxon>
        <taxon>Eutheria</taxon>
        <taxon>Laurasiatheria</taxon>
        <taxon>Artiodactyla</taxon>
        <taxon>Whippomorpha</taxon>
        <taxon>Cetacea</taxon>
        <taxon>Odontoceti</taxon>
        <taxon>Phocoenidae</taxon>
        <taxon>Phocoena</taxon>
    </lineage>
</organism>
<dbReference type="AlphaFoldDB" id="A0A8C9BK59"/>
<dbReference type="GeneTree" id="ENSGT00550000076338"/>
<keyword evidence="3" id="KW-1185">Reference proteome</keyword>
<accession>A0A8C9BK59</accession>